<dbReference type="GO" id="GO:0016020">
    <property type="term" value="C:membrane"/>
    <property type="evidence" value="ECO:0007669"/>
    <property type="project" value="UniProtKB-SubCell"/>
</dbReference>
<protein>
    <submittedName>
        <fullName evidence="6">Uncharacterized protein</fullName>
    </submittedName>
</protein>
<accession>A0A177BYY3</accession>
<dbReference type="OrthoDB" id="3926200at2759"/>
<dbReference type="InParanoid" id="A0A177BYY3"/>
<comment type="subcellular location">
    <subcellularLocation>
        <location evidence="1">Membrane</location>
        <topology evidence="1">Multi-pass membrane protein</topology>
    </subcellularLocation>
</comment>
<evidence type="ECO:0000256" key="3">
    <source>
        <dbReference type="ARBA" id="ARBA00022989"/>
    </source>
</evidence>
<feature type="transmembrane region" description="Helical" evidence="5">
    <location>
        <begin position="174"/>
        <end position="199"/>
    </location>
</feature>
<keyword evidence="3 5" id="KW-1133">Transmembrane helix</keyword>
<dbReference type="EMBL" id="KV441559">
    <property type="protein sequence ID" value="OAG00734.1"/>
    <property type="molecule type" value="Genomic_DNA"/>
</dbReference>
<proteinExistence type="predicted"/>
<dbReference type="GeneID" id="28763986"/>
<evidence type="ECO:0000313" key="6">
    <source>
        <dbReference type="EMBL" id="OAG00734.1"/>
    </source>
</evidence>
<dbReference type="STRING" id="1460663.A0A177BYY3"/>
<gene>
    <name evidence="6" type="ORF">CC84DRAFT_1180704</name>
</gene>
<evidence type="ECO:0000313" key="7">
    <source>
        <dbReference type="Proteomes" id="UP000077069"/>
    </source>
</evidence>
<dbReference type="InterPro" id="IPR002293">
    <property type="entry name" value="AA/rel_permease1"/>
</dbReference>
<dbReference type="GO" id="GO:0022857">
    <property type="term" value="F:transmembrane transporter activity"/>
    <property type="evidence" value="ECO:0007669"/>
    <property type="project" value="InterPro"/>
</dbReference>
<sequence>MEYDYVPLFFGNSHPASQAWAVFTAFSAVGSMISVTYTCVRVKQTIAWTNILPWSPLWRSSAPVSRREPKDYLELRILNNQHAHNPYDLSTGEPQGGLILHWIICVVYICATSAISVVTEAIAFPGQLLSYAHAIVGVVLGVMFPKFRSIENKVPMTRQWDPPSRESRWLKLKFAPIIFGWTYAIGSIALLVLTVIGPYKNADGSERVVKGWFYPAVSFGTLLMSLIYYLIFIASTEASLVRAAGIQIRECRHGENDRERIRRRCDVCQDSPQAHRHARDGYEHYFEVVVPDTHDRGSFLYWFFGGTEERHHPRASEQVNMVRAVFAQAKAHLKEMFRKPSGLSRNGGANGDT</sequence>
<dbReference type="Pfam" id="PF13520">
    <property type="entry name" value="AA_permease_2"/>
    <property type="match status" value="1"/>
</dbReference>
<keyword evidence="4 5" id="KW-0472">Membrane</keyword>
<evidence type="ECO:0000256" key="5">
    <source>
        <dbReference type="SAM" id="Phobius"/>
    </source>
</evidence>
<evidence type="ECO:0000256" key="4">
    <source>
        <dbReference type="ARBA" id="ARBA00023136"/>
    </source>
</evidence>
<feature type="transmembrane region" description="Helical" evidence="5">
    <location>
        <begin position="99"/>
        <end position="122"/>
    </location>
</feature>
<keyword evidence="7" id="KW-1185">Reference proteome</keyword>
<feature type="transmembrane region" description="Helical" evidence="5">
    <location>
        <begin position="20"/>
        <end position="40"/>
    </location>
</feature>
<evidence type="ECO:0000256" key="2">
    <source>
        <dbReference type="ARBA" id="ARBA00022692"/>
    </source>
</evidence>
<feature type="transmembrane region" description="Helical" evidence="5">
    <location>
        <begin position="211"/>
        <end position="232"/>
    </location>
</feature>
<keyword evidence="2 5" id="KW-0812">Transmembrane</keyword>
<dbReference type="AlphaFoldDB" id="A0A177BYY3"/>
<feature type="transmembrane region" description="Helical" evidence="5">
    <location>
        <begin position="128"/>
        <end position="147"/>
    </location>
</feature>
<evidence type="ECO:0000256" key="1">
    <source>
        <dbReference type="ARBA" id="ARBA00004141"/>
    </source>
</evidence>
<dbReference type="Proteomes" id="UP000077069">
    <property type="component" value="Unassembled WGS sequence"/>
</dbReference>
<dbReference type="RefSeq" id="XP_018031099.1">
    <property type="nucleotide sequence ID" value="XM_018180500.1"/>
</dbReference>
<reference evidence="6 7" key="1">
    <citation type="submission" date="2016-05" db="EMBL/GenBank/DDBJ databases">
        <title>Comparative analysis of secretome profiles of manganese(II)-oxidizing ascomycete fungi.</title>
        <authorList>
            <consortium name="DOE Joint Genome Institute"/>
            <person name="Zeiner C.A."/>
            <person name="Purvine S.O."/>
            <person name="Zink E.M."/>
            <person name="Wu S."/>
            <person name="Pasa-Tolic L."/>
            <person name="Chaput D.L."/>
            <person name="Haridas S."/>
            <person name="Grigoriev I.V."/>
            <person name="Santelli C.M."/>
            <person name="Hansel C.M."/>
        </authorList>
    </citation>
    <scope>NUCLEOTIDE SEQUENCE [LARGE SCALE GENOMIC DNA]</scope>
    <source>
        <strain evidence="6 7">AP3s5-JAC2a</strain>
    </source>
</reference>
<organism evidence="6 7">
    <name type="scientific">Paraphaeosphaeria sporulosa</name>
    <dbReference type="NCBI Taxonomy" id="1460663"/>
    <lineage>
        <taxon>Eukaryota</taxon>
        <taxon>Fungi</taxon>
        <taxon>Dikarya</taxon>
        <taxon>Ascomycota</taxon>
        <taxon>Pezizomycotina</taxon>
        <taxon>Dothideomycetes</taxon>
        <taxon>Pleosporomycetidae</taxon>
        <taxon>Pleosporales</taxon>
        <taxon>Massarineae</taxon>
        <taxon>Didymosphaeriaceae</taxon>
        <taxon>Paraphaeosphaeria</taxon>
    </lineage>
</organism>
<name>A0A177BYY3_9PLEO</name>